<reference evidence="5" key="2">
    <citation type="submission" date="2015-01" db="EMBL/GenBank/DDBJ databases">
        <title>Evolutionary Origins and Diversification of the Mycorrhizal Mutualists.</title>
        <authorList>
            <consortium name="DOE Joint Genome Institute"/>
            <consortium name="Mycorrhizal Genomics Consortium"/>
            <person name="Kohler A."/>
            <person name="Kuo A."/>
            <person name="Nagy L.G."/>
            <person name="Floudas D."/>
            <person name="Copeland A."/>
            <person name="Barry K.W."/>
            <person name="Cichocki N."/>
            <person name="Veneault-Fourrey C."/>
            <person name="LaButti K."/>
            <person name="Lindquist E.A."/>
            <person name="Lipzen A."/>
            <person name="Lundell T."/>
            <person name="Morin E."/>
            <person name="Murat C."/>
            <person name="Riley R."/>
            <person name="Ohm R."/>
            <person name="Sun H."/>
            <person name="Tunlid A."/>
            <person name="Henrissat B."/>
            <person name="Grigoriev I.V."/>
            <person name="Hibbett D.S."/>
            <person name="Martin F."/>
        </authorList>
    </citation>
    <scope>NUCLEOTIDE SEQUENCE [LARGE SCALE GENOMIC DNA]</scope>
    <source>
        <strain evidence="5">F 1598</strain>
    </source>
</reference>
<gene>
    <name evidence="4" type="ORF">PILCRDRAFT_818191</name>
</gene>
<evidence type="ECO:0000256" key="2">
    <source>
        <dbReference type="ARBA" id="ARBA00022857"/>
    </source>
</evidence>
<dbReference type="GO" id="GO:0016491">
    <property type="term" value="F:oxidoreductase activity"/>
    <property type="evidence" value="ECO:0007669"/>
    <property type="project" value="UniProtKB-KW"/>
</dbReference>
<dbReference type="InterPro" id="IPR002347">
    <property type="entry name" value="SDR_fam"/>
</dbReference>
<name>A0A0C3FY75_PILCF</name>
<dbReference type="PANTHER" id="PTHR43669:SF11">
    <property type="entry name" value="SHORT-CHAIN DEHYDROGENASE_OXIDOREDUCTASE"/>
    <property type="match status" value="1"/>
</dbReference>
<evidence type="ECO:0000256" key="1">
    <source>
        <dbReference type="ARBA" id="ARBA00006484"/>
    </source>
</evidence>
<protein>
    <recommendedName>
        <fullName evidence="6">NAD(P)-binding protein</fullName>
    </recommendedName>
</protein>
<dbReference type="Gene3D" id="3.40.50.720">
    <property type="entry name" value="NAD(P)-binding Rossmann-like Domain"/>
    <property type="match status" value="1"/>
</dbReference>
<keyword evidence="2" id="KW-0521">NADP</keyword>
<sequence length="266" mass="29227">MASIGDSKCVLVIGATAGIGRSLALSILSLPSKPTVVVAGRRKDRLDQLHKEHGHDGRLATIQMDIDVDRITLRKTVEDVIALHPKLDTIIFSAGVQHQFDWTKPKVVNFDNFASELNTNYTAVITMITYFLPHLLKLGSSGQHCFIVPITSGLAIIPSPSVSNYSATKAALHSFGISLSVQLSDTNVHVMEIMPPLVESELHDHQGTTPKLSKIWMPLDEFTVLAMDGLKRGDLHIPIGAVQQRYDKFEEGKVDVVNAMFNPRKT</sequence>
<dbReference type="InterPro" id="IPR036291">
    <property type="entry name" value="NAD(P)-bd_dom_sf"/>
</dbReference>
<keyword evidence="5" id="KW-1185">Reference proteome</keyword>
<dbReference type="InParanoid" id="A0A0C3FY75"/>
<dbReference type="PROSITE" id="PS00061">
    <property type="entry name" value="ADH_SHORT"/>
    <property type="match status" value="1"/>
</dbReference>
<proteinExistence type="inferred from homology"/>
<evidence type="ECO:0000256" key="3">
    <source>
        <dbReference type="ARBA" id="ARBA00023002"/>
    </source>
</evidence>
<dbReference type="Proteomes" id="UP000054166">
    <property type="component" value="Unassembled WGS sequence"/>
</dbReference>
<dbReference type="HOGENOM" id="CLU_010194_2_6_1"/>
<dbReference type="PRINTS" id="PR00081">
    <property type="entry name" value="GDHRDH"/>
</dbReference>
<evidence type="ECO:0000313" key="4">
    <source>
        <dbReference type="EMBL" id="KIM84614.1"/>
    </source>
</evidence>
<dbReference type="SUPFAM" id="SSF51735">
    <property type="entry name" value="NAD(P)-binding Rossmann-fold domains"/>
    <property type="match status" value="1"/>
</dbReference>
<evidence type="ECO:0000313" key="5">
    <source>
        <dbReference type="Proteomes" id="UP000054166"/>
    </source>
</evidence>
<dbReference type="AlphaFoldDB" id="A0A0C3FY75"/>
<dbReference type="InterPro" id="IPR020904">
    <property type="entry name" value="Sc_DH/Rdtase_CS"/>
</dbReference>
<dbReference type="OrthoDB" id="37659at2759"/>
<dbReference type="PANTHER" id="PTHR43669">
    <property type="entry name" value="5-KETO-D-GLUCONATE 5-REDUCTASE"/>
    <property type="match status" value="1"/>
</dbReference>
<dbReference type="STRING" id="765440.A0A0C3FY75"/>
<accession>A0A0C3FY75</accession>
<dbReference type="EMBL" id="KN832987">
    <property type="protein sequence ID" value="KIM84614.1"/>
    <property type="molecule type" value="Genomic_DNA"/>
</dbReference>
<evidence type="ECO:0008006" key="6">
    <source>
        <dbReference type="Google" id="ProtNLM"/>
    </source>
</evidence>
<dbReference type="Pfam" id="PF00106">
    <property type="entry name" value="adh_short"/>
    <property type="match status" value="1"/>
</dbReference>
<comment type="similarity">
    <text evidence="1">Belongs to the short-chain dehydrogenases/reductases (SDR) family.</text>
</comment>
<keyword evidence="3" id="KW-0560">Oxidoreductase</keyword>
<reference evidence="4 5" key="1">
    <citation type="submission" date="2014-04" db="EMBL/GenBank/DDBJ databases">
        <authorList>
            <consortium name="DOE Joint Genome Institute"/>
            <person name="Kuo A."/>
            <person name="Tarkka M."/>
            <person name="Buscot F."/>
            <person name="Kohler A."/>
            <person name="Nagy L.G."/>
            <person name="Floudas D."/>
            <person name="Copeland A."/>
            <person name="Barry K.W."/>
            <person name="Cichocki N."/>
            <person name="Veneault-Fourrey C."/>
            <person name="LaButti K."/>
            <person name="Lindquist E.A."/>
            <person name="Lipzen A."/>
            <person name="Lundell T."/>
            <person name="Morin E."/>
            <person name="Murat C."/>
            <person name="Sun H."/>
            <person name="Tunlid A."/>
            <person name="Henrissat B."/>
            <person name="Grigoriev I.V."/>
            <person name="Hibbett D.S."/>
            <person name="Martin F."/>
            <person name="Nordberg H.P."/>
            <person name="Cantor M.N."/>
            <person name="Hua S.X."/>
        </authorList>
    </citation>
    <scope>NUCLEOTIDE SEQUENCE [LARGE SCALE GENOMIC DNA]</scope>
    <source>
        <strain evidence="4 5">F 1598</strain>
    </source>
</reference>
<organism evidence="4 5">
    <name type="scientific">Piloderma croceum (strain F 1598)</name>
    <dbReference type="NCBI Taxonomy" id="765440"/>
    <lineage>
        <taxon>Eukaryota</taxon>
        <taxon>Fungi</taxon>
        <taxon>Dikarya</taxon>
        <taxon>Basidiomycota</taxon>
        <taxon>Agaricomycotina</taxon>
        <taxon>Agaricomycetes</taxon>
        <taxon>Agaricomycetidae</taxon>
        <taxon>Atheliales</taxon>
        <taxon>Atheliaceae</taxon>
        <taxon>Piloderma</taxon>
    </lineage>
</organism>